<evidence type="ECO:0000313" key="3">
    <source>
        <dbReference type="Proteomes" id="UP001289374"/>
    </source>
</evidence>
<dbReference type="AlphaFoldDB" id="A0AAE1W396"/>
<protein>
    <submittedName>
        <fullName evidence="2">Uncharacterized protein</fullName>
    </submittedName>
</protein>
<comment type="caution">
    <text evidence="2">The sequence shown here is derived from an EMBL/GenBank/DDBJ whole genome shotgun (WGS) entry which is preliminary data.</text>
</comment>
<dbReference type="InterPro" id="IPR021109">
    <property type="entry name" value="Peptidase_aspartic_dom_sf"/>
</dbReference>
<dbReference type="CDD" id="cd00303">
    <property type="entry name" value="retropepsin_like"/>
    <property type="match status" value="1"/>
</dbReference>
<name>A0AAE1W396_9LAMI</name>
<dbReference type="Proteomes" id="UP001289374">
    <property type="component" value="Unassembled WGS sequence"/>
</dbReference>
<organism evidence="2 3">
    <name type="scientific">Sesamum angolense</name>
    <dbReference type="NCBI Taxonomy" id="2727404"/>
    <lineage>
        <taxon>Eukaryota</taxon>
        <taxon>Viridiplantae</taxon>
        <taxon>Streptophyta</taxon>
        <taxon>Embryophyta</taxon>
        <taxon>Tracheophyta</taxon>
        <taxon>Spermatophyta</taxon>
        <taxon>Magnoliopsida</taxon>
        <taxon>eudicotyledons</taxon>
        <taxon>Gunneridae</taxon>
        <taxon>Pentapetalae</taxon>
        <taxon>asterids</taxon>
        <taxon>lamiids</taxon>
        <taxon>Lamiales</taxon>
        <taxon>Pedaliaceae</taxon>
        <taxon>Sesamum</taxon>
    </lineage>
</organism>
<keyword evidence="3" id="KW-1185">Reference proteome</keyword>
<reference evidence="2" key="1">
    <citation type="submission" date="2020-06" db="EMBL/GenBank/DDBJ databases">
        <authorList>
            <person name="Li T."/>
            <person name="Hu X."/>
            <person name="Zhang T."/>
            <person name="Song X."/>
            <person name="Zhang H."/>
            <person name="Dai N."/>
            <person name="Sheng W."/>
            <person name="Hou X."/>
            <person name="Wei L."/>
        </authorList>
    </citation>
    <scope>NUCLEOTIDE SEQUENCE</scope>
    <source>
        <strain evidence="2">K16</strain>
        <tissue evidence="2">Leaf</tissue>
    </source>
</reference>
<accession>A0AAE1W396</accession>
<dbReference type="Gene3D" id="2.40.70.10">
    <property type="entry name" value="Acid Proteases"/>
    <property type="match status" value="1"/>
</dbReference>
<evidence type="ECO:0000313" key="2">
    <source>
        <dbReference type="EMBL" id="KAK4385824.1"/>
    </source>
</evidence>
<gene>
    <name evidence="2" type="ORF">Sango_2706400</name>
</gene>
<sequence length="303" mass="33231">MNVELTLATIQHQLQSIANQLQHYNKNKSIIGEGLTVSLDRGSSSRITAHHTTKMHKAFPNDVYTRGSKSTSSLNPHGGEGTNDGQEGEPEEEDVTISVNAMCGNVSSGTLRVTGVVNGKEILIFFGSGSTHSFLDEKVVKALGIKTELTTPMILGGCDFVLGCDWLRAHNPVELDFHQLTVTISQKDGKVIESSTTESKKKGIENRAADALFRREPESTDGFTYGITTQLPLWMQELQFSYEGDSLFQLVLQAKTLDPQSHPDYKYESGVLRRGNKLCVGNHGEIREIMIKVMHDSALGGHS</sequence>
<reference evidence="2" key="2">
    <citation type="journal article" date="2024" name="Plant">
        <title>Genomic evolution and insights into agronomic trait innovations of Sesamum species.</title>
        <authorList>
            <person name="Miao H."/>
            <person name="Wang L."/>
            <person name="Qu L."/>
            <person name="Liu H."/>
            <person name="Sun Y."/>
            <person name="Le M."/>
            <person name="Wang Q."/>
            <person name="Wei S."/>
            <person name="Zheng Y."/>
            <person name="Lin W."/>
            <person name="Duan Y."/>
            <person name="Cao H."/>
            <person name="Xiong S."/>
            <person name="Wang X."/>
            <person name="Wei L."/>
            <person name="Li C."/>
            <person name="Ma Q."/>
            <person name="Ju M."/>
            <person name="Zhao R."/>
            <person name="Li G."/>
            <person name="Mu C."/>
            <person name="Tian Q."/>
            <person name="Mei H."/>
            <person name="Zhang T."/>
            <person name="Gao T."/>
            <person name="Zhang H."/>
        </authorList>
    </citation>
    <scope>NUCLEOTIDE SEQUENCE</scope>
    <source>
        <strain evidence="2">K16</strain>
    </source>
</reference>
<evidence type="ECO:0000256" key="1">
    <source>
        <dbReference type="SAM" id="MobiDB-lite"/>
    </source>
</evidence>
<feature type="region of interest" description="Disordered" evidence="1">
    <location>
        <begin position="57"/>
        <end position="94"/>
    </location>
</feature>
<dbReference type="EMBL" id="JACGWL010000016">
    <property type="protein sequence ID" value="KAK4385824.1"/>
    <property type="molecule type" value="Genomic_DNA"/>
</dbReference>
<proteinExistence type="predicted"/>